<feature type="compositionally biased region" description="Basic and acidic residues" evidence="1">
    <location>
        <begin position="37"/>
        <end position="51"/>
    </location>
</feature>
<feature type="region of interest" description="Disordered" evidence="1">
    <location>
        <begin position="37"/>
        <end position="60"/>
    </location>
</feature>
<dbReference type="AlphaFoldDB" id="A0A9W8TKV0"/>
<evidence type="ECO:0000313" key="3">
    <source>
        <dbReference type="Proteomes" id="UP001148614"/>
    </source>
</evidence>
<proteinExistence type="predicted"/>
<reference evidence="2" key="1">
    <citation type="submission" date="2022-07" db="EMBL/GenBank/DDBJ databases">
        <title>Genome Sequence of Xylaria arbuscula.</title>
        <authorList>
            <person name="Buettner E."/>
        </authorList>
    </citation>
    <scope>NUCLEOTIDE SEQUENCE</scope>
    <source>
        <strain evidence="2">VT107</strain>
    </source>
</reference>
<keyword evidence="3" id="KW-1185">Reference proteome</keyword>
<name>A0A9W8TKV0_9PEZI</name>
<comment type="caution">
    <text evidence="2">The sequence shown here is derived from an EMBL/GenBank/DDBJ whole genome shotgun (WGS) entry which is preliminary data.</text>
</comment>
<dbReference type="Proteomes" id="UP001148614">
    <property type="component" value="Unassembled WGS sequence"/>
</dbReference>
<sequence length="135" mass="15122">MWCLMLGKLHDSTYRHQQTKGDEPGDRNEEVEGIVDEARREGDQPDERKENGNAGNDFGVYETSLAPARRILHMVEVVPVDTRDDGSEHKLRDAEDDGGETGQDHVCGVGRLLFCVTRYDLERSSKPLAAGRQLV</sequence>
<gene>
    <name evidence="2" type="ORF">NPX13_g7022</name>
</gene>
<feature type="region of interest" description="Disordered" evidence="1">
    <location>
        <begin position="80"/>
        <end position="103"/>
    </location>
</feature>
<feature type="compositionally biased region" description="Basic and acidic residues" evidence="1">
    <location>
        <begin position="81"/>
        <end position="93"/>
    </location>
</feature>
<dbReference type="EMBL" id="JANPWZ010001322">
    <property type="protein sequence ID" value="KAJ3566742.1"/>
    <property type="molecule type" value="Genomic_DNA"/>
</dbReference>
<evidence type="ECO:0000256" key="1">
    <source>
        <dbReference type="SAM" id="MobiDB-lite"/>
    </source>
</evidence>
<accession>A0A9W8TKV0</accession>
<organism evidence="2 3">
    <name type="scientific">Xylaria arbuscula</name>
    <dbReference type="NCBI Taxonomy" id="114810"/>
    <lineage>
        <taxon>Eukaryota</taxon>
        <taxon>Fungi</taxon>
        <taxon>Dikarya</taxon>
        <taxon>Ascomycota</taxon>
        <taxon>Pezizomycotina</taxon>
        <taxon>Sordariomycetes</taxon>
        <taxon>Xylariomycetidae</taxon>
        <taxon>Xylariales</taxon>
        <taxon>Xylariaceae</taxon>
        <taxon>Xylaria</taxon>
    </lineage>
</organism>
<protein>
    <submittedName>
        <fullName evidence="2">Uncharacterized protein</fullName>
    </submittedName>
</protein>
<evidence type="ECO:0000313" key="2">
    <source>
        <dbReference type="EMBL" id="KAJ3566742.1"/>
    </source>
</evidence>